<evidence type="ECO:0000256" key="1">
    <source>
        <dbReference type="SAM" id="Phobius"/>
    </source>
</evidence>
<feature type="transmembrane region" description="Helical" evidence="1">
    <location>
        <begin position="89"/>
        <end position="106"/>
    </location>
</feature>
<feature type="transmembrane region" description="Helical" evidence="1">
    <location>
        <begin position="112"/>
        <end position="132"/>
    </location>
</feature>
<protein>
    <submittedName>
        <fullName evidence="2">Uncharacterized protein</fullName>
    </submittedName>
</protein>
<evidence type="ECO:0000313" key="3">
    <source>
        <dbReference type="Proteomes" id="UP000034163"/>
    </source>
</evidence>
<feature type="transmembrane region" description="Helical" evidence="1">
    <location>
        <begin position="6"/>
        <end position="27"/>
    </location>
</feature>
<dbReference type="AlphaFoldDB" id="A0A0G0WXE9"/>
<organism evidence="2 3">
    <name type="scientific">candidate division WWE3 bacterium GW2011_GWB1_41_6</name>
    <dbReference type="NCBI Taxonomy" id="1619112"/>
    <lineage>
        <taxon>Bacteria</taxon>
        <taxon>Katanobacteria</taxon>
    </lineage>
</organism>
<keyword evidence="1" id="KW-0472">Membrane</keyword>
<feature type="transmembrane region" description="Helical" evidence="1">
    <location>
        <begin position="39"/>
        <end position="58"/>
    </location>
</feature>
<feature type="transmembrane region" description="Helical" evidence="1">
    <location>
        <begin position="64"/>
        <end position="82"/>
    </location>
</feature>
<accession>A0A0G0WXE9</accession>
<dbReference type="Proteomes" id="UP000034163">
    <property type="component" value="Unassembled WGS sequence"/>
</dbReference>
<sequence length="139" mass="16277">MINVIDTSKILITGNVLLLLLIYMYTMEEYVGKLVKREVTKFHLTLVPVAIILIYQLYSLKLAFVLSFIQILFIVWVFVYAITINRLYLYWLAVISVVFTPVLYFFGIQELAIFLATMGFFSLVTGVFKDLFYEKLFKE</sequence>
<evidence type="ECO:0000313" key="2">
    <source>
        <dbReference type="EMBL" id="KKS17420.1"/>
    </source>
</evidence>
<dbReference type="EMBL" id="LCBS01000002">
    <property type="protein sequence ID" value="KKS17420.1"/>
    <property type="molecule type" value="Genomic_DNA"/>
</dbReference>
<reference evidence="2 3" key="1">
    <citation type="journal article" date="2015" name="Nature">
        <title>rRNA introns, odd ribosomes, and small enigmatic genomes across a large radiation of phyla.</title>
        <authorList>
            <person name="Brown C.T."/>
            <person name="Hug L.A."/>
            <person name="Thomas B.C."/>
            <person name="Sharon I."/>
            <person name="Castelle C.J."/>
            <person name="Singh A."/>
            <person name="Wilkins M.J."/>
            <person name="Williams K.H."/>
            <person name="Banfield J.F."/>
        </authorList>
    </citation>
    <scope>NUCLEOTIDE SEQUENCE [LARGE SCALE GENOMIC DNA]</scope>
</reference>
<gene>
    <name evidence="2" type="ORF">UU72_C0002G0003</name>
</gene>
<name>A0A0G0WXE9_UNCKA</name>
<comment type="caution">
    <text evidence="2">The sequence shown here is derived from an EMBL/GenBank/DDBJ whole genome shotgun (WGS) entry which is preliminary data.</text>
</comment>
<proteinExistence type="predicted"/>
<keyword evidence="1" id="KW-0812">Transmembrane</keyword>
<keyword evidence="1" id="KW-1133">Transmembrane helix</keyword>